<feature type="transmembrane region" description="Helical" evidence="5">
    <location>
        <begin position="291"/>
        <end position="313"/>
    </location>
</feature>
<comment type="caution">
    <text evidence="7">The sequence shown here is derived from an EMBL/GenBank/DDBJ whole genome shotgun (WGS) entry which is preliminary data.</text>
</comment>
<keyword evidence="8" id="KW-1185">Reference proteome</keyword>
<comment type="subcellular location">
    <subcellularLocation>
        <location evidence="1">Membrane</location>
        <topology evidence="1">Multi-pass membrane protein</topology>
    </subcellularLocation>
</comment>
<dbReference type="PANTHER" id="PTHR11827">
    <property type="entry name" value="SOLUTE CARRIER FAMILY 12, CATION COTRANSPORTERS"/>
    <property type="match status" value="1"/>
</dbReference>
<dbReference type="Proteomes" id="UP001466331">
    <property type="component" value="Unassembled WGS sequence"/>
</dbReference>
<gene>
    <name evidence="7" type="ORF">WKV44_06925</name>
</gene>
<keyword evidence="4 5" id="KW-0472">Membrane</keyword>
<evidence type="ECO:0000256" key="2">
    <source>
        <dbReference type="ARBA" id="ARBA00022692"/>
    </source>
</evidence>
<feature type="transmembrane region" description="Helical" evidence="5">
    <location>
        <begin position="165"/>
        <end position="184"/>
    </location>
</feature>
<feature type="transmembrane region" description="Helical" evidence="5">
    <location>
        <begin position="38"/>
        <end position="64"/>
    </location>
</feature>
<protein>
    <submittedName>
        <fullName evidence="7">Amino acid permease</fullName>
    </submittedName>
</protein>
<dbReference type="Pfam" id="PF00324">
    <property type="entry name" value="AA_permease"/>
    <property type="match status" value="1"/>
</dbReference>
<dbReference type="PANTHER" id="PTHR11827:SF72">
    <property type="entry name" value="GH08340P"/>
    <property type="match status" value="1"/>
</dbReference>
<evidence type="ECO:0000256" key="1">
    <source>
        <dbReference type="ARBA" id="ARBA00004141"/>
    </source>
</evidence>
<feature type="transmembrane region" description="Helical" evidence="5">
    <location>
        <begin position="411"/>
        <end position="442"/>
    </location>
</feature>
<proteinExistence type="predicted"/>
<dbReference type="InterPro" id="IPR004841">
    <property type="entry name" value="AA-permease/SLC12A_dom"/>
</dbReference>
<name>A0ABU9UDQ3_9SPIR</name>
<evidence type="ECO:0000256" key="3">
    <source>
        <dbReference type="ARBA" id="ARBA00022989"/>
    </source>
</evidence>
<feature type="transmembrane region" description="Helical" evidence="5">
    <location>
        <begin position="12"/>
        <end position="32"/>
    </location>
</feature>
<organism evidence="7 8">
    <name type="scientific">Rarispira pelagica</name>
    <dbReference type="NCBI Taxonomy" id="3141764"/>
    <lineage>
        <taxon>Bacteria</taxon>
        <taxon>Pseudomonadati</taxon>
        <taxon>Spirochaetota</taxon>
        <taxon>Spirochaetia</taxon>
        <taxon>Winmispirales</taxon>
        <taxon>Winmispiraceae</taxon>
        <taxon>Rarispira</taxon>
    </lineage>
</organism>
<dbReference type="RefSeq" id="WP_420069725.1">
    <property type="nucleotide sequence ID" value="NZ_JBCHKQ010000003.1"/>
</dbReference>
<evidence type="ECO:0000313" key="7">
    <source>
        <dbReference type="EMBL" id="MEM5948272.1"/>
    </source>
</evidence>
<evidence type="ECO:0000256" key="4">
    <source>
        <dbReference type="ARBA" id="ARBA00023136"/>
    </source>
</evidence>
<keyword evidence="2 5" id="KW-0812">Transmembrane</keyword>
<feature type="transmembrane region" description="Helical" evidence="5">
    <location>
        <begin position="85"/>
        <end position="107"/>
    </location>
</feature>
<sequence>MAKKGFGTFKGVFIPSFEAIFGTVLFLVLPMLTGAMGFYNMLLIVVLANSVTFATTFSISDCVTNLRKVGSGGMYALAKRSFGKAFGGSIGIQLYLAQAVSIGFYVIGFAEPLQPLLMKIPMYASWAADAGISVALQKQLLATVLSVIAFIAALVGADFVSKIQLLIFFILIAAVGSIMISPFFEKSVVGKSIFTSAPNLTGAGYAIGFWAAFAAFFPAVTGIDAGVGMSGELKDPRRSLPIGTFLAIFVTLLGYLVVTYVFSLMRPELLLPQADGSVPSLVKIFSSTVPFASYMVLIGILFATGSSALAYFLTAPRTLHTLANDGLLPNFISFLGRDFFKDGREPRWATVLTFLIAVSIIWSGDLTFVSTVVGICFLVVYGWINLAAFLERISGNPSFRPTFKGHWLVSFYGFAFAIGVIALFNIWIGIGVFVSQLILFFLLLRFRAGNKLEGVWWGLIFSVLQWGFKRAKRLIQGTKNWRPIVGVFFFADETSYLKPELEIAERISSFKGLALLNALLPAGKELPELPPEASVLRGSDFSSLIVGASFASLPGGLGVNTVMLPLDRRLNHLDLMDEFSSQGKHVLIYKHGSAFQESPRIDVWWKGKSNGNLMALLAYIIRETDLQLGFEKKEIRLIRMLSDDNQKNEIEKKELESLLELSRLDGSILVLDKDERPFDDIVSEHSSDASLILMGAPGQRGAGLARWFSLDKRGFDKQIEKFENLPPILFVRSAYSVPLFDEY</sequence>
<feature type="transmembrane region" description="Helical" evidence="5">
    <location>
        <begin position="140"/>
        <end position="160"/>
    </location>
</feature>
<feature type="domain" description="Amino acid permease/ SLC12A" evidence="6">
    <location>
        <begin position="19"/>
        <end position="447"/>
    </location>
</feature>
<evidence type="ECO:0000313" key="8">
    <source>
        <dbReference type="Proteomes" id="UP001466331"/>
    </source>
</evidence>
<keyword evidence="3 5" id="KW-1133">Transmembrane helix</keyword>
<evidence type="ECO:0000256" key="5">
    <source>
        <dbReference type="SAM" id="Phobius"/>
    </source>
</evidence>
<feature type="transmembrane region" description="Helical" evidence="5">
    <location>
        <begin position="204"/>
        <end position="227"/>
    </location>
</feature>
<dbReference type="InterPro" id="IPR004842">
    <property type="entry name" value="SLC12A_fam"/>
</dbReference>
<evidence type="ECO:0000259" key="6">
    <source>
        <dbReference type="Pfam" id="PF00324"/>
    </source>
</evidence>
<dbReference type="Gene3D" id="1.20.1740.10">
    <property type="entry name" value="Amino acid/polyamine transporter I"/>
    <property type="match status" value="1"/>
</dbReference>
<feature type="transmembrane region" description="Helical" evidence="5">
    <location>
        <begin position="239"/>
        <end position="262"/>
    </location>
</feature>
<accession>A0ABU9UDQ3</accession>
<feature type="transmembrane region" description="Helical" evidence="5">
    <location>
        <begin position="346"/>
        <end position="362"/>
    </location>
</feature>
<dbReference type="EMBL" id="JBCHKQ010000003">
    <property type="protein sequence ID" value="MEM5948272.1"/>
    <property type="molecule type" value="Genomic_DNA"/>
</dbReference>
<reference evidence="7 8" key="1">
    <citation type="submission" date="2024-03" db="EMBL/GenBank/DDBJ databases">
        <title>Ignisphaera cupida sp. nov., a hyperthermophilic hydrolytic archaeon from a hot spring of Kamchatka, and proposal of Ignisphaeraceae fam. nov.</title>
        <authorList>
            <person name="Podosokorskaya O.A."/>
            <person name="Elcheninov A.G."/>
            <person name="Maltseva A.I."/>
            <person name="Zayulina K.S."/>
            <person name="Novikov A."/>
            <person name="Merkel A.Y."/>
        </authorList>
    </citation>
    <scope>NUCLEOTIDE SEQUENCE [LARGE SCALE GENOMIC DNA]</scope>
    <source>
        <strain evidence="7 8">38H-sp</strain>
    </source>
</reference>
<feature type="transmembrane region" description="Helical" evidence="5">
    <location>
        <begin position="368"/>
        <end position="390"/>
    </location>
</feature>